<name>A0A183EJR2_9BILA</name>
<dbReference type="WBParaSite" id="GPUH_0002122801-mRNA-1">
    <property type="protein sequence ID" value="GPUH_0002122801-mRNA-1"/>
    <property type="gene ID" value="GPUH_0002122801"/>
</dbReference>
<dbReference type="Proteomes" id="UP000271098">
    <property type="component" value="Unassembled WGS sequence"/>
</dbReference>
<evidence type="ECO:0000313" key="3">
    <source>
        <dbReference type="WBParaSite" id="GPUH_0002122801-mRNA-1"/>
    </source>
</evidence>
<protein>
    <submittedName>
        <fullName evidence="3">SRCR domain-containing protein</fullName>
    </submittedName>
</protein>
<reference evidence="3" key="1">
    <citation type="submission" date="2016-06" db="UniProtKB">
        <authorList>
            <consortium name="WormBaseParasite"/>
        </authorList>
    </citation>
    <scope>IDENTIFICATION</scope>
</reference>
<dbReference type="EMBL" id="UYRT01092046">
    <property type="protein sequence ID" value="VDN37736.1"/>
    <property type="molecule type" value="Genomic_DNA"/>
</dbReference>
<proteinExistence type="predicted"/>
<keyword evidence="2" id="KW-1185">Reference proteome</keyword>
<sequence>MKFWALRTLRCPSWNPVTCVDQSIAVICRFGYDDFLAMDFFSVEYNDFLMMMIFFYDDFLAMDFILVGYDGDFRIGTRGSSSSKYHRISR</sequence>
<evidence type="ECO:0000313" key="1">
    <source>
        <dbReference type="EMBL" id="VDN37736.1"/>
    </source>
</evidence>
<gene>
    <name evidence="1" type="ORF">GPUH_LOCUS21203</name>
</gene>
<organism evidence="3">
    <name type="scientific">Gongylonema pulchrum</name>
    <dbReference type="NCBI Taxonomy" id="637853"/>
    <lineage>
        <taxon>Eukaryota</taxon>
        <taxon>Metazoa</taxon>
        <taxon>Ecdysozoa</taxon>
        <taxon>Nematoda</taxon>
        <taxon>Chromadorea</taxon>
        <taxon>Rhabditida</taxon>
        <taxon>Spirurina</taxon>
        <taxon>Spiruromorpha</taxon>
        <taxon>Spiruroidea</taxon>
        <taxon>Gongylonematidae</taxon>
        <taxon>Gongylonema</taxon>
    </lineage>
</organism>
<reference evidence="1 2" key="2">
    <citation type="submission" date="2018-11" db="EMBL/GenBank/DDBJ databases">
        <authorList>
            <consortium name="Pathogen Informatics"/>
        </authorList>
    </citation>
    <scope>NUCLEOTIDE SEQUENCE [LARGE SCALE GENOMIC DNA]</scope>
</reference>
<accession>A0A183EJR2</accession>
<evidence type="ECO:0000313" key="2">
    <source>
        <dbReference type="Proteomes" id="UP000271098"/>
    </source>
</evidence>
<dbReference type="AlphaFoldDB" id="A0A183EJR2"/>